<evidence type="ECO:0000313" key="2">
    <source>
        <dbReference type="Proteomes" id="UP001283361"/>
    </source>
</evidence>
<keyword evidence="2" id="KW-1185">Reference proteome</keyword>
<protein>
    <submittedName>
        <fullName evidence="1">Uncharacterized protein</fullName>
    </submittedName>
</protein>
<organism evidence="1 2">
    <name type="scientific">Elysia crispata</name>
    <name type="common">lettuce slug</name>
    <dbReference type="NCBI Taxonomy" id="231223"/>
    <lineage>
        <taxon>Eukaryota</taxon>
        <taxon>Metazoa</taxon>
        <taxon>Spiralia</taxon>
        <taxon>Lophotrochozoa</taxon>
        <taxon>Mollusca</taxon>
        <taxon>Gastropoda</taxon>
        <taxon>Heterobranchia</taxon>
        <taxon>Euthyneura</taxon>
        <taxon>Panpulmonata</taxon>
        <taxon>Sacoglossa</taxon>
        <taxon>Placobranchoidea</taxon>
        <taxon>Plakobranchidae</taxon>
        <taxon>Elysia</taxon>
    </lineage>
</organism>
<dbReference type="EMBL" id="JAWDGP010007002">
    <property type="protein sequence ID" value="KAK3731400.1"/>
    <property type="molecule type" value="Genomic_DNA"/>
</dbReference>
<sequence length="165" mass="18166">MHKVIFKYKTNPSLSLDHHVMTKPIHPILSLLTGPQAPLSSSDALVRELKAKNNVTPFVSIADVFAILGKRRSADFCVWPTRLSVLPHLYLDLTNLADGTASSELALDIRPGDTIKSTLITSHGISGHTDGKKRKIWGGMHETSTQMSKLVIFQAKEIGFDLDTH</sequence>
<evidence type="ECO:0000313" key="1">
    <source>
        <dbReference type="EMBL" id="KAK3731400.1"/>
    </source>
</evidence>
<gene>
    <name evidence="1" type="ORF">RRG08_028404</name>
</gene>
<dbReference type="Proteomes" id="UP001283361">
    <property type="component" value="Unassembled WGS sequence"/>
</dbReference>
<proteinExistence type="predicted"/>
<comment type="caution">
    <text evidence="1">The sequence shown here is derived from an EMBL/GenBank/DDBJ whole genome shotgun (WGS) entry which is preliminary data.</text>
</comment>
<accession>A0AAE0Y340</accession>
<dbReference type="AlphaFoldDB" id="A0AAE0Y340"/>
<reference evidence="1" key="1">
    <citation type="journal article" date="2023" name="G3 (Bethesda)">
        <title>A reference genome for the long-term kleptoplast-retaining sea slug Elysia crispata morphotype clarki.</title>
        <authorList>
            <person name="Eastman K.E."/>
            <person name="Pendleton A.L."/>
            <person name="Shaikh M.A."/>
            <person name="Suttiyut T."/>
            <person name="Ogas R."/>
            <person name="Tomko P."/>
            <person name="Gavelis G."/>
            <person name="Widhalm J.R."/>
            <person name="Wisecaver J.H."/>
        </authorList>
    </citation>
    <scope>NUCLEOTIDE SEQUENCE</scope>
    <source>
        <strain evidence="1">ECLA1</strain>
    </source>
</reference>
<name>A0AAE0Y340_9GAST</name>